<dbReference type="InterPro" id="IPR050111">
    <property type="entry name" value="C-type_lectin/snaclec_domain"/>
</dbReference>
<keyword evidence="1" id="KW-1133">Transmembrane helix</keyword>
<protein>
    <recommendedName>
        <fullName evidence="2">C-type lectin domain-containing protein</fullName>
    </recommendedName>
</protein>
<dbReference type="Pfam" id="PF00059">
    <property type="entry name" value="Lectin_C"/>
    <property type="match status" value="1"/>
</dbReference>
<sequence length="139" mass="16374">PQLYTVFCFSFILYSFVCVFLGSTSSPEWISFQEAEYKFFDHRTTWEQAQRICSWFESSLASVHSAEEEAFLANTLRKAHWWLGLHSYENDGRFRWSDHSVLNYVSWALGRPHPLSRDRKCVRLSVSKGKNIQKGIKRD</sequence>
<reference evidence="3" key="1">
    <citation type="submission" date="2023-09" db="UniProtKB">
        <authorList>
            <consortium name="Ensembl"/>
        </authorList>
    </citation>
    <scope>IDENTIFICATION</scope>
</reference>
<dbReference type="SUPFAM" id="SSF56436">
    <property type="entry name" value="C-type lectin-like"/>
    <property type="match status" value="1"/>
</dbReference>
<dbReference type="PROSITE" id="PS50041">
    <property type="entry name" value="C_TYPE_LECTIN_2"/>
    <property type="match status" value="1"/>
</dbReference>
<dbReference type="AlphaFoldDB" id="A0A3B5AUU6"/>
<dbReference type="PANTHER" id="PTHR22803">
    <property type="entry name" value="MANNOSE, PHOSPHOLIPASE, LECTIN RECEPTOR RELATED"/>
    <property type="match status" value="1"/>
</dbReference>
<evidence type="ECO:0000313" key="3">
    <source>
        <dbReference type="Ensembl" id="ENSSPAP00000025178.1"/>
    </source>
</evidence>
<evidence type="ECO:0000256" key="1">
    <source>
        <dbReference type="SAM" id="Phobius"/>
    </source>
</evidence>
<feature type="domain" description="C-type lectin" evidence="2">
    <location>
        <begin position="32"/>
        <end position="130"/>
    </location>
</feature>
<dbReference type="Ensembl" id="ENSSPAT00000025589.1">
    <property type="protein sequence ID" value="ENSSPAP00000025178.1"/>
    <property type="gene ID" value="ENSSPAG00000019026.1"/>
</dbReference>
<feature type="transmembrane region" description="Helical" evidence="1">
    <location>
        <begin position="6"/>
        <end position="23"/>
    </location>
</feature>
<evidence type="ECO:0000259" key="2">
    <source>
        <dbReference type="PROSITE" id="PS50041"/>
    </source>
</evidence>
<proteinExistence type="predicted"/>
<accession>A0A3B5AUU6</accession>
<dbReference type="GeneTree" id="ENSGT01110000271641"/>
<dbReference type="CDD" id="cd00037">
    <property type="entry name" value="CLECT"/>
    <property type="match status" value="1"/>
</dbReference>
<dbReference type="InterPro" id="IPR016186">
    <property type="entry name" value="C-type_lectin-like/link_sf"/>
</dbReference>
<organism evidence="3">
    <name type="scientific">Stegastes partitus</name>
    <name type="common">bicolor damselfish</name>
    <dbReference type="NCBI Taxonomy" id="144197"/>
    <lineage>
        <taxon>Eukaryota</taxon>
        <taxon>Metazoa</taxon>
        <taxon>Chordata</taxon>
        <taxon>Craniata</taxon>
        <taxon>Vertebrata</taxon>
        <taxon>Euteleostomi</taxon>
        <taxon>Actinopterygii</taxon>
        <taxon>Neopterygii</taxon>
        <taxon>Teleostei</taxon>
        <taxon>Neoteleostei</taxon>
        <taxon>Acanthomorphata</taxon>
        <taxon>Ovalentaria</taxon>
        <taxon>Pomacentridae</taxon>
        <taxon>Stegastes</taxon>
    </lineage>
</organism>
<keyword evidence="1" id="KW-0472">Membrane</keyword>
<keyword evidence="1" id="KW-0812">Transmembrane</keyword>
<dbReference type="SMART" id="SM00034">
    <property type="entry name" value="CLECT"/>
    <property type="match status" value="1"/>
</dbReference>
<dbReference type="STRING" id="144197.ENSSPAP00000025178"/>
<dbReference type="InterPro" id="IPR016187">
    <property type="entry name" value="CTDL_fold"/>
</dbReference>
<dbReference type="Gene3D" id="3.10.100.10">
    <property type="entry name" value="Mannose-Binding Protein A, subunit A"/>
    <property type="match status" value="1"/>
</dbReference>
<dbReference type="InterPro" id="IPR001304">
    <property type="entry name" value="C-type_lectin-like"/>
</dbReference>
<name>A0A3B5AUU6_9TELE</name>